<keyword evidence="1" id="KW-0732">Signal</keyword>
<dbReference type="EMBL" id="ML179657">
    <property type="protein sequence ID" value="THU83521.1"/>
    <property type="molecule type" value="Genomic_DNA"/>
</dbReference>
<accession>A0A4S8L543</accession>
<dbReference type="OrthoDB" id="3005441at2759"/>
<dbReference type="AlphaFoldDB" id="A0A4S8L543"/>
<evidence type="ECO:0000313" key="3">
    <source>
        <dbReference type="Proteomes" id="UP000297245"/>
    </source>
</evidence>
<feature type="chain" id="PRO_5020476497" evidence="1">
    <location>
        <begin position="20"/>
        <end position="110"/>
    </location>
</feature>
<evidence type="ECO:0000256" key="1">
    <source>
        <dbReference type="SAM" id="SignalP"/>
    </source>
</evidence>
<reference evidence="2 3" key="1">
    <citation type="journal article" date="2019" name="Nat. Ecol. Evol.">
        <title>Megaphylogeny resolves global patterns of mushroom evolution.</title>
        <authorList>
            <person name="Varga T."/>
            <person name="Krizsan K."/>
            <person name="Foldi C."/>
            <person name="Dima B."/>
            <person name="Sanchez-Garcia M."/>
            <person name="Sanchez-Ramirez S."/>
            <person name="Szollosi G.J."/>
            <person name="Szarkandi J.G."/>
            <person name="Papp V."/>
            <person name="Albert L."/>
            <person name="Andreopoulos W."/>
            <person name="Angelini C."/>
            <person name="Antonin V."/>
            <person name="Barry K.W."/>
            <person name="Bougher N.L."/>
            <person name="Buchanan P."/>
            <person name="Buyck B."/>
            <person name="Bense V."/>
            <person name="Catcheside P."/>
            <person name="Chovatia M."/>
            <person name="Cooper J."/>
            <person name="Damon W."/>
            <person name="Desjardin D."/>
            <person name="Finy P."/>
            <person name="Geml J."/>
            <person name="Haridas S."/>
            <person name="Hughes K."/>
            <person name="Justo A."/>
            <person name="Karasinski D."/>
            <person name="Kautmanova I."/>
            <person name="Kiss B."/>
            <person name="Kocsube S."/>
            <person name="Kotiranta H."/>
            <person name="LaButti K.M."/>
            <person name="Lechner B.E."/>
            <person name="Liimatainen K."/>
            <person name="Lipzen A."/>
            <person name="Lukacs Z."/>
            <person name="Mihaltcheva S."/>
            <person name="Morgado L.N."/>
            <person name="Niskanen T."/>
            <person name="Noordeloos M.E."/>
            <person name="Ohm R.A."/>
            <person name="Ortiz-Santana B."/>
            <person name="Ovrebo C."/>
            <person name="Racz N."/>
            <person name="Riley R."/>
            <person name="Savchenko A."/>
            <person name="Shiryaev A."/>
            <person name="Soop K."/>
            <person name="Spirin V."/>
            <person name="Szebenyi C."/>
            <person name="Tomsovsky M."/>
            <person name="Tulloss R.E."/>
            <person name="Uehling J."/>
            <person name="Grigoriev I.V."/>
            <person name="Vagvolgyi C."/>
            <person name="Papp T."/>
            <person name="Martin F.M."/>
            <person name="Miettinen O."/>
            <person name="Hibbett D.S."/>
            <person name="Nagy L.G."/>
        </authorList>
    </citation>
    <scope>NUCLEOTIDE SEQUENCE [LARGE SCALE GENOMIC DNA]</scope>
    <source>
        <strain evidence="2 3">CBS 962.96</strain>
    </source>
</reference>
<keyword evidence="3" id="KW-1185">Reference proteome</keyword>
<proteinExistence type="predicted"/>
<feature type="signal peptide" evidence="1">
    <location>
        <begin position="1"/>
        <end position="19"/>
    </location>
</feature>
<organism evidence="2 3">
    <name type="scientific">Dendrothele bispora (strain CBS 962.96)</name>
    <dbReference type="NCBI Taxonomy" id="1314807"/>
    <lineage>
        <taxon>Eukaryota</taxon>
        <taxon>Fungi</taxon>
        <taxon>Dikarya</taxon>
        <taxon>Basidiomycota</taxon>
        <taxon>Agaricomycotina</taxon>
        <taxon>Agaricomycetes</taxon>
        <taxon>Agaricomycetidae</taxon>
        <taxon>Agaricales</taxon>
        <taxon>Agaricales incertae sedis</taxon>
        <taxon>Dendrothele</taxon>
    </lineage>
</organism>
<dbReference type="Proteomes" id="UP000297245">
    <property type="component" value="Unassembled WGS sequence"/>
</dbReference>
<sequence length="110" mass="11604">MKFTSAFLIALLNAPGLFAVGVSPSDGNSSLVKRDCWFGKPVGCTNGFCWKTCGNKGDGSWCWTASNKGTCTGCGEWFTCSKDSDCNANMPCGQDDPTTPQKCDDCGCSC</sequence>
<protein>
    <submittedName>
        <fullName evidence="2">Uncharacterized protein</fullName>
    </submittedName>
</protein>
<gene>
    <name evidence="2" type="ORF">K435DRAFT_843999</name>
</gene>
<evidence type="ECO:0000313" key="2">
    <source>
        <dbReference type="EMBL" id="THU83521.1"/>
    </source>
</evidence>
<name>A0A4S8L543_DENBC</name>